<gene>
    <name evidence="4" type="ORF">L485_09720</name>
</gene>
<reference evidence="4 5" key="1">
    <citation type="journal article" date="2013" name="Genome Announc.">
        <title>Draft Genome Sequence of a Hexachlorocyclohexane-Degrading Bacterium, Sphingobium baderi Strain LL03T.</title>
        <authorList>
            <person name="Kaur J."/>
            <person name="Verma H."/>
            <person name="Tripathi C."/>
            <person name="Khurana J.P."/>
            <person name="Lal R."/>
        </authorList>
    </citation>
    <scope>NUCLEOTIDE SEQUENCE [LARGE SCALE GENOMIC DNA]</scope>
    <source>
        <strain evidence="4 5">LL03</strain>
    </source>
</reference>
<dbReference type="RefSeq" id="WP_021244826.1">
    <property type="nucleotide sequence ID" value="NZ_KQ130471.1"/>
</dbReference>
<sequence length="314" mass="33176">MMMANVLDRESTAEEALGKIDLSGKVVVITGATAGLGEESARVMAGAGAHVVITGRSQEKLAAVVERLRANSPDARVDTVMLELAEPESVRAAARRILEIAPRVDILINNAGVMAPPLERNSLGWESQFAGNHMGHFILTGILLPAIVAAAPSRIVNLSSSGHQIAPVNFDDPHFEHQDYDAFIAYGQSKSANILFTVALADKLKDRGVTVNAVMPGVVKTPLFRHIGGTGTIGSSGMFVKEIPQGAATQVWAAVSPDLEGVTGRYLEDCGFAPVNDDPASVATFGYRSAAMDKAAAARLWSLSEELAGERFDT</sequence>
<dbReference type="PRINTS" id="PR00081">
    <property type="entry name" value="GDHRDH"/>
</dbReference>
<comment type="caution">
    <text evidence="4">The sequence shown here is derived from an EMBL/GenBank/DDBJ whole genome shotgun (WGS) entry which is preliminary data.</text>
</comment>
<dbReference type="eggNOG" id="COG1028">
    <property type="taxonomic scope" value="Bacteria"/>
</dbReference>
<evidence type="ECO:0008006" key="6">
    <source>
        <dbReference type="Google" id="ProtNLM"/>
    </source>
</evidence>
<evidence type="ECO:0000256" key="2">
    <source>
        <dbReference type="ARBA" id="ARBA00023002"/>
    </source>
</evidence>
<accession>T0GMK3</accession>
<dbReference type="Proteomes" id="UP000015524">
    <property type="component" value="Unassembled WGS sequence"/>
</dbReference>
<dbReference type="InterPro" id="IPR002347">
    <property type="entry name" value="SDR_fam"/>
</dbReference>
<protein>
    <recommendedName>
        <fullName evidence="6">Short-chain dehydrogenase</fullName>
    </recommendedName>
</protein>
<evidence type="ECO:0000256" key="3">
    <source>
        <dbReference type="RuleBase" id="RU000363"/>
    </source>
</evidence>
<dbReference type="SUPFAM" id="SSF51735">
    <property type="entry name" value="NAD(P)-binding Rossmann-fold domains"/>
    <property type="match status" value="1"/>
</dbReference>
<evidence type="ECO:0000313" key="5">
    <source>
        <dbReference type="Proteomes" id="UP000015524"/>
    </source>
</evidence>
<dbReference type="CDD" id="cd05327">
    <property type="entry name" value="retinol-DH_like_SDR_c_like"/>
    <property type="match status" value="1"/>
</dbReference>
<dbReference type="InterPro" id="IPR036291">
    <property type="entry name" value="NAD(P)-bd_dom_sf"/>
</dbReference>
<dbReference type="AlphaFoldDB" id="T0GMK3"/>
<dbReference type="OrthoDB" id="109589at2"/>
<organism evidence="4 5">
    <name type="scientific">Sphingobium baderi LL03</name>
    <dbReference type="NCBI Taxonomy" id="1114964"/>
    <lineage>
        <taxon>Bacteria</taxon>
        <taxon>Pseudomonadati</taxon>
        <taxon>Pseudomonadota</taxon>
        <taxon>Alphaproteobacteria</taxon>
        <taxon>Sphingomonadales</taxon>
        <taxon>Sphingomonadaceae</taxon>
        <taxon>Sphingobium</taxon>
    </lineage>
</organism>
<name>T0GMK3_9SPHN</name>
<dbReference type="EMBL" id="ATIB01000054">
    <property type="protein sequence ID" value="EQB01902.1"/>
    <property type="molecule type" value="Genomic_DNA"/>
</dbReference>
<evidence type="ECO:0000313" key="4">
    <source>
        <dbReference type="EMBL" id="EQB01902.1"/>
    </source>
</evidence>
<keyword evidence="5" id="KW-1185">Reference proteome</keyword>
<dbReference type="GO" id="GO:0016491">
    <property type="term" value="F:oxidoreductase activity"/>
    <property type="evidence" value="ECO:0007669"/>
    <property type="project" value="UniProtKB-KW"/>
</dbReference>
<dbReference type="PRINTS" id="PR00080">
    <property type="entry name" value="SDRFAMILY"/>
</dbReference>
<keyword evidence="2" id="KW-0560">Oxidoreductase</keyword>
<proteinExistence type="inferred from homology"/>
<dbReference type="PANTHER" id="PTHR24320:SF283">
    <property type="entry name" value="RETINOL DEHYDROGENASE 11"/>
    <property type="match status" value="1"/>
</dbReference>
<dbReference type="PATRIC" id="fig|1114964.3.peg.1895"/>
<dbReference type="Pfam" id="PF00106">
    <property type="entry name" value="adh_short"/>
    <property type="match status" value="1"/>
</dbReference>
<dbReference type="PANTHER" id="PTHR24320">
    <property type="entry name" value="RETINOL DEHYDROGENASE"/>
    <property type="match status" value="1"/>
</dbReference>
<evidence type="ECO:0000256" key="1">
    <source>
        <dbReference type="ARBA" id="ARBA00006484"/>
    </source>
</evidence>
<dbReference type="Gene3D" id="3.40.50.720">
    <property type="entry name" value="NAD(P)-binding Rossmann-like Domain"/>
    <property type="match status" value="1"/>
</dbReference>
<comment type="similarity">
    <text evidence="1 3">Belongs to the short-chain dehydrogenases/reductases (SDR) family.</text>
</comment>